<reference evidence="1 2" key="1">
    <citation type="submission" date="2023-07" db="EMBL/GenBank/DDBJ databases">
        <title>Sorghum-associated microbial communities from plants grown in Nebraska, USA.</title>
        <authorList>
            <person name="Schachtman D."/>
        </authorList>
    </citation>
    <scope>NUCLEOTIDE SEQUENCE [LARGE SCALE GENOMIC DNA]</scope>
    <source>
        <strain evidence="1 2">4256</strain>
    </source>
</reference>
<dbReference type="RefSeq" id="WP_310225581.1">
    <property type="nucleotide sequence ID" value="NZ_JAVDWV010000012.1"/>
</dbReference>
<name>A0ABU1X2Q7_SPHXE</name>
<proteinExistence type="predicted"/>
<dbReference type="EMBL" id="JAVDWV010000012">
    <property type="protein sequence ID" value="MDR7155862.1"/>
    <property type="molecule type" value="Genomic_DNA"/>
</dbReference>
<evidence type="ECO:0000313" key="1">
    <source>
        <dbReference type="EMBL" id="MDR7155862.1"/>
    </source>
</evidence>
<evidence type="ECO:0000313" key="2">
    <source>
        <dbReference type="Proteomes" id="UP001267638"/>
    </source>
</evidence>
<dbReference type="PANTHER" id="PTHR30441">
    <property type="entry name" value="DUF748 DOMAIN-CONTAINING PROTEIN"/>
    <property type="match status" value="1"/>
</dbReference>
<keyword evidence="2" id="KW-1185">Reference proteome</keyword>
<accession>A0ABU1X2Q7</accession>
<gene>
    <name evidence="1" type="ORF">J2W40_002698</name>
</gene>
<organism evidence="1 2">
    <name type="scientific">Sphingobium xenophagum</name>
    <dbReference type="NCBI Taxonomy" id="121428"/>
    <lineage>
        <taxon>Bacteria</taxon>
        <taxon>Pseudomonadati</taxon>
        <taxon>Pseudomonadota</taxon>
        <taxon>Alphaproteobacteria</taxon>
        <taxon>Sphingomonadales</taxon>
        <taxon>Sphingomonadaceae</taxon>
        <taxon>Sphingobium</taxon>
    </lineage>
</organism>
<protein>
    <submittedName>
        <fullName evidence="1">Uncharacterized protein involved in outer membrane biogenesis</fullName>
    </submittedName>
</protein>
<dbReference type="Proteomes" id="UP001267638">
    <property type="component" value="Unassembled WGS sequence"/>
</dbReference>
<sequence>MNAKRGSRWAIGIGAGLAILLVIATLLLAAFPWGMFKDRIEARLSARIGKPVTISTMTREDRLSFHPVVRLTDMRVPQPDWAKGDGDLARIGEARVGFSALALLTGGPVVETLDLRRARLNFYRAADGRESWSGERSGGDERKGRRPALRSLTVSDSRVAYRDDKRGRSMDAALAVDGKGLRLSGKGDVRGYPVTVTASGAPILGHKAGTRWPFRAEIAGDAVGLTFDGMMDGPLDIGHLRGKVTGHAIDLRVLDAIIEAGLPGTQPVRLTAQVVRERPDWIIESLEGTIGRSEIAGHATVRKREGRTRIDGVIRAAQLDFNDLSSDEGRRKAAAKRARLGDRLIPDTAIDLRKMARTDGRLAIQADRLLWPGSSPFRSLKGVLSLERSRLVVEPLRMDLTRGVLSGRMAVDQRDGGPRLDLALDLRSARLLDFFPETRIDGGLVGRIALNGPGRTIRQAVGQSSGTIALVAKDGSIPARTAALMGQDVGKGLTIDKDKMAVLRCMVARFDVKGGVARTNPVLIDTSRAQTRATGTIRLSDEALALTLSGQPKQGSLLRLKGTVPIQGTIKAPDIQVPKEARSAKGIIKMIGDAIGGDKVPRASDADCDALARSAMR</sequence>
<comment type="caution">
    <text evidence="1">The sequence shown here is derived from an EMBL/GenBank/DDBJ whole genome shotgun (WGS) entry which is preliminary data.</text>
</comment>
<dbReference type="PANTHER" id="PTHR30441:SF4">
    <property type="entry name" value="PROTEIN ASMA"/>
    <property type="match status" value="1"/>
</dbReference>
<dbReference type="InterPro" id="IPR052894">
    <property type="entry name" value="AsmA-related"/>
</dbReference>